<feature type="domain" description="HTH tetR-type" evidence="3">
    <location>
        <begin position="2"/>
        <end position="62"/>
    </location>
</feature>
<dbReference type="Pfam" id="PF00440">
    <property type="entry name" value="TetR_N"/>
    <property type="match status" value="1"/>
</dbReference>
<keyword evidence="5" id="KW-1185">Reference proteome</keyword>
<sequence length="202" mass="22621">MNNKKQRILDTALTLFVDQGIQATATAHIAKQAGVANGTLFHHFATKESLIAALYLQIKTELGDSLPDLPSQPTDSAALTPESFKAAFAHRWQLALQWALNNPNKLHFLRQVAHAPQFSIAQQHEMMTTTMANLVPLLEYGIDQQQLAARPLPLLLNFCHSHYLATAHLFIERPDYCAAPDYQHHAFELFWQALCVMPSSQP</sequence>
<dbReference type="InterPro" id="IPR001647">
    <property type="entry name" value="HTH_TetR"/>
</dbReference>
<gene>
    <name evidence="4" type="ORF">A3K86_08305</name>
</gene>
<evidence type="ECO:0000259" key="3">
    <source>
        <dbReference type="PROSITE" id="PS50977"/>
    </source>
</evidence>
<name>A0A178KIY6_9GAMM</name>
<dbReference type="GO" id="GO:0003677">
    <property type="term" value="F:DNA binding"/>
    <property type="evidence" value="ECO:0007669"/>
    <property type="project" value="UniProtKB-UniRule"/>
</dbReference>
<dbReference type="PANTHER" id="PTHR30055">
    <property type="entry name" value="HTH-TYPE TRANSCRIPTIONAL REGULATOR RUTR"/>
    <property type="match status" value="1"/>
</dbReference>
<dbReference type="InterPro" id="IPR009057">
    <property type="entry name" value="Homeodomain-like_sf"/>
</dbReference>
<dbReference type="PANTHER" id="PTHR30055:SF222">
    <property type="entry name" value="REGULATORY PROTEIN"/>
    <property type="match status" value="1"/>
</dbReference>
<keyword evidence="1 2" id="KW-0238">DNA-binding</keyword>
<reference evidence="4 5" key="1">
    <citation type="submission" date="2016-03" db="EMBL/GenBank/DDBJ databases">
        <title>Photobacterium proteolyticum sp. nov. a protease producing bacterium isolated from ocean sediments of Laizhou Bay.</title>
        <authorList>
            <person name="Li Y."/>
        </authorList>
    </citation>
    <scope>NUCLEOTIDE SEQUENCE [LARGE SCALE GENOMIC DNA]</scope>
    <source>
        <strain evidence="4 5">R-40508</strain>
    </source>
</reference>
<dbReference type="Proteomes" id="UP000078503">
    <property type="component" value="Unassembled WGS sequence"/>
</dbReference>
<dbReference type="OrthoDB" id="116240at2"/>
<feature type="DNA-binding region" description="H-T-H motif" evidence="2">
    <location>
        <begin position="25"/>
        <end position="44"/>
    </location>
</feature>
<dbReference type="AlphaFoldDB" id="A0A178KIY6"/>
<evidence type="ECO:0000313" key="4">
    <source>
        <dbReference type="EMBL" id="OAN17096.1"/>
    </source>
</evidence>
<accession>A0A178KIY6</accession>
<evidence type="ECO:0000256" key="1">
    <source>
        <dbReference type="ARBA" id="ARBA00023125"/>
    </source>
</evidence>
<dbReference type="Gene3D" id="1.10.357.10">
    <property type="entry name" value="Tetracycline Repressor, domain 2"/>
    <property type="match status" value="1"/>
</dbReference>
<dbReference type="RefSeq" id="WP_068330600.1">
    <property type="nucleotide sequence ID" value="NZ_LVHF01000015.1"/>
</dbReference>
<dbReference type="EMBL" id="LVHF01000015">
    <property type="protein sequence ID" value="OAN17096.1"/>
    <property type="molecule type" value="Genomic_DNA"/>
</dbReference>
<evidence type="ECO:0000313" key="5">
    <source>
        <dbReference type="Proteomes" id="UP000078503"/>
    </source>
</evidence>
<dbReference type="SUPFAM" id="SSF46689">
    <property type="entry name" value="Homeodomain-like"/>
    <property type="match status" value="1"/>
</dbReference>
<dbReference type="InterPro" id="IPR050109">
    <property type="entry name" value="HTH-type_TetR-like_transc_reg"/>
</dbReference>
<evidence type="ECO:0000256" key="2">
    <source>
        <dbReference type="PROSITE-ProRule" id="PRU00335"/>
    </source>
</evidence>
<dbReference type="PROSITE" id="PS50977">
    <property type="entry name" value="HTH_TETR_2"/>
    <property type="match status" value="1"/>
</dbReference>
<protein>
    <recommendedName>
        <fullName evidence="3">HTH tetR-type domain-containing protein</fullName>
    </recommendedName>
</protein>
<proteinExistence type="predicted"/>
<comment type="caution">
    <text evidence="4">The sequence shown here is derived from an EMBL/GenBank/DDBJ whole genome shotgun (WGS) entry which is preliminary data.</text>
</comment>
<dbReference type="STRING" id="858640.A3K86_08305"/>
<dbReference type="PRINTS" id="PR00455">
    <property type="entry name" value="HTHTETR"/>
</dbReference>
<organism evidence="4 5">
    <name type="scientific">Photobacterium jeanii</name>
    <dbReference type="NCBI Taxonomy" id="858640"/>
    <lineage>
        <taxon>Bacteria</taxon>
        <taxon>Pseudomonadati</taxon>
        <taxon>Pseudomonadota</taxon>
        <taxon>Gammaproteobacteria</taxon>
        <taxon>Vibrionales</taxon>
        <taxon>Vibrionaceae</taxon>
        <taxon>Photobacterium</taxon>
    </lineage>
</organism>